<evidence type="ECO:0000256" key="6">
    <source>
        <dbReference type="SAM" id="MobiDB-lite"/>
    </source>
</evidence>
<evidence type="ECO:0000259" key="7">
    <source>
        <dbReference type="Pfam" id="PF07522"/>
    </source>
</evidence>
<dbReference type="Proteomes" id="UP001443914">
    <property type="component" value="Unassembled WGS sequence"/>
</dbReference>
<protein>
    <recommendedName>
        <fullName evidence="7">DNA repair metallo-beta-lactamase domain-containing protein</fullName>
    </recommendedName>
</protein>
<dbReference type="PANTHER" id="PTHR23240">
    <property type="entry name" value="DNA CROSS-LINK REPAIR PROTEIN PSO2/SNM1-RELATED"/>
    <property type="match status" value="1"/>
</dbReference>
<dbReference type="InterPro" id="IPR036866">
    <property type="entry name" value="RibonucZ/Hydroxyglut_hydro"/>
</dbReference>
<reference evidence="8" key="1">
    <citation type="submission" date="2024-03" db="EMBL/GenBank/DDBJ databases">
        <title>WGS assembly of Saponaria officinalis var. Norfolk2.</title>
        <authorList>
            <person name="Jenkins J."/>
            <person name="Shu S."/>
            <person name="Grimwood J."/>
            <person name="Barry K."/>
            <person name="Goodstein D."/>
            <person name="Schmutz J."/>
            <person name="Leebens-Mack J."/>
            <person name="Osbourn A."/>
        </authorList>
    </citation>
    <scope>NUCLEOTIDE SEQUENCE [LARGE SCALE GENOMIC DNA]</scope>
    <source>
        <strain evidence="8">JIC</strain>
    </source>
</reference>
<accession>A0AAW1H0D1</accession>
<dbReference type="Gene3D" id="3.60.15.10">
    <property type="entry name" value="Ribonuclease Z/Hydroxyacylglutathione hydrolase-like"/>
    <property type="match status" value="1"/>
</dbReference>
<gene>
    <name evidence="8" type="ORF">RND81_13G155200</name>
</gene>
<evidence type="ECO:0000256" key="3">
    <source>
        <dbReference type="ARBA" id="ARBA00022763"/>
    </source>
</evidence>
<keyword evidence="4" id="KW-0234">DNA repair</keyword>
<dbReference type="GO" id="GO:0036297">
    <property type="term" value="P:interstrand cross-link repair"/>
    <property type="evidence" value="ECO:0007669"/>
    <property type="project" value="TreeGrafter"/>
</dbReference>
<comment type="caution">
    <text evidence="8">The sequence shown here is derived from an EMBL/GenBank/DDBJ whole genome shotgun (WGS) entry which is preliminary data.</text>
</comment>
<dbReference type="Gene3D" id="3.40.50.12650">
    <property type="match status" value="1"/>
</dbReference>
<dbReference type="AlphaFoldDB" id="A0AAW1H0D1"/>
<evidence type="ECO:0000313" key="9">
    <source>
        <dbReference type="Proteomes" id="UP001443914"/>
    </source>
</evidence>
<dbReference type="FunFam" id="3.40.50.12650:FF:000001">
    <property type="entry name" value="DNA cross-link repair 1A"/>
    <property type="match status" value="1"/>
</dbReference>
<feature type="compositionally biased region" description="Basic and acidic residues" evidence="6">
    <location>
        <begin position="25"/>
        <end position="37"/>
    </location>
</feature>
<keyword evidence="3" id="KW-0227">DNA damage</keyword>
<evidence type="ECO:0000256" key="2">
    <source>
        <dbReference type="ARBA" id="ARBA00010304"/>
    </source>
</evidence>
<dbReference type="InterPro" id="IPR011084">
    <property type="entry name" value="DRMBL"/>
</dbReference>
<feature type="compositionally biased region" description="Acidic residues" evidence="6">
    <location>
        <begin position="1"/>
        <end position="13"/>
    </location>
</feature>
<dbReference type="GO" id="GO:0005634">
    <property type="term" value="C:nucleus"/>
    <property type="evidence" value="ECO:0007669"/>
    <property type="project" value="UniProtKB-SubCell"/>
</dbReference>
<comment type="subcellular location">
    <subcellularLocation>
        <location evidence="1">Nucleus</location>
    </subcellularLocation>
</comment>
<evidence type="ECO:0000256" key="4">
    <source>
        <dbReference type="ARBA" id="ARBA00023204"/>
    </source>
</evidence>
<dbReference type="FunFam" id="3.60.15.10:FF:000010">
    <property type="entry name" value="DNA cross-link repair 1A"/>
    <property type="match status" value="1"/>
</dbReference>
<dbReference type="GO" id="GO:0035312">
    <property type="term" value="F:5'-3' DNA exonuclease activity"/>
    <property type="evidence" value="ECO:0007669"/>
    <property type="project" value="TreeGrafter"/>
</dbReference>
<dbReference type="Pfam" id="PF07522">
    <property type="entry name" value="DRMBL"/>
    <property type="match status" value="1"/>
</dbReference>
<feature type="region of interest" description="Disordered" evidence="6">
    <location>
        <begin position="1"/>
        <end position="49"/>
    </location>
</feature>
<feature type="domain" description="DNA repair metallo-beta-lactamase" evidence="7">
    <location>
        <begin position="365"/>
        <end position="470"/>
    </location>
</feature>
<keyword evidence="5" id="KW-0539">Nucleus</keyword>
<keyword evidence="9" id="KW-1185">Reference proteome</keyword>
<name>A0AAW1H0D1_SAPOF</name>
<dbReference type="CDD" id="cd16273">
    <property type="entry name" value="SNM1A-1C-like_MBL-fold"/>
    <property type="match status" value="1"/>
</dbReference>
<evidence type="ECO:0000313" key="8">
    <source>
        <dbReference type="EMBL" id="KAK9669803.1"/>
    </source>
</evidence>
<dbReference type="SUPFAM" id="SSF56281">
    <property type="entry name" value="Metallo-hydrolase/oxidoreductase"/>
    <property type="match status" value="1"/>
</dbReference>
<evidence type="ECO:0000256" key="1">
    <source>
        <dbReference type="ARBA" id="ARBA00004123"/>
    </source>
</evidence>
<organism evidence="8 9">
    <name type="scientific">Saponaria officinalis</name>
    <name type="common">Common soapwort</name>
    <name type="synonym">Lychnis saponaria</name>
    <dbReference type="NCBI Taxonomy" id="3572"/>
    <lineage>
        <taxon>Eukaryota</taxon>
        <taxon>Viridiplantae</taxon>
        <taxon>Streptophyta</taxon>
        <taxon>Embryophyta</taxon>
        <taxon>Tracheophyta</taxon>
        <taxon>Spermatophyta</taxon>
        <taxon>Magnoliopsida</taxon>
        <taxon>eudicotyledons</taxon>
        <taxon>Gunneridae</taxon>
        <taxon>Pentapetalae</taxon>
        <taxon>Caryophyllales</taxon>
        <taxon>Caryophyllaceae</taxon>
        <taxon>Caryophylleae</taxon>
        <taxon>Saponaria</taxon>
    </lineage>
</organism>
<proteinExistence type="inferred from homology"/>
<dbReference type="EMBL" id="JBDFQZ010000013">
    <property type="protein sequence ID" value="KAK9669803.1"/>
    <property type="molecule type" value="Genomic_DNA"/>
</dbReference>
<dbReference type="GO" id="GO:0006303">
    <property type="term" value="P:double-strand break repair via nonhomologous end joining"/>
    <property type="evidence" value="ECO:0007669"/>
    <property type="project" value="TreeGrafter"/>
</dbReference>
<evidence type="ECO:0000256" key="5">
    <source>
        <dbReference type="ARBA" id="ARBA00023242"/>
    </source>
</evidence>
<comment type="similarity">
    <text evidence="2">Belongs to the DNA repair metallo-beta-lactamase (DRMBL) family.</text>
</comment>
<dbReference type="GO" id="GO:0003684">
    <property type="term" value="F:damaged DNA binding"/>
    <property type="evidence" value="ECO:0007669"/>
    <property type="project" value="TreeGrafter"/>
</dbReference>
<dbReference type="PANTHER" id="PTHR23240:SF36">
    <property type="entry name" value="DNA CROSS-LINK REPAIR PROTEIN SNM1"/>
    <property type="match status" value="1"/>
</dbReference>
<sequence length="492" mass="55569">MLDSIEDKDDPFSDEQPSISLDENGFPKHSEFEDKHPNLVGENSSGSSKDGSFAAEFYRCGTDWSTLSSKEDGKCDSNKKMKQTNLFQMWGIKNRMDFDEENENVTRFGGNLGFHLNGSSSSFDNRVGGLNDSLDVVSSVVEKRKARPCPFYKKIPGTPFTVDAFRYGAIRGCSAYFLTHFHADHYGGLSKGWAHGRIYCTPITARLVRMCLYVNPSFICPLELDVEHQIDGVKVTFLEANHCPGAALIHLNLPDGQCFLHTGDFRACKPMQTYPLLVNKQVDILYLDTTYCNPKYRFPSKEEVISFVVRTTKACLKKQPRTLIIVGAYSIGKESVYIAISEALKVKIHANASRRRILQSFDWPHLSKNLCSDGKDTPLHVLPISSLRHETLKNYLKTYQNQFTSVLAFRPTGWTFSESIGNQLGLIKPNSKGNIQVYGVPYSEHSSFTELQDFVQFLKPKKIIATVNISNAASREKQQSYFRQWLNGRVLE</sequence>